<name>A0ABU3TL66_9BACT</name>
<keyword evidence="2" id="KW-1185">Reference proteome</keyword>
<accession>A0ABU3TL66</accession>
<sequence>MEQKAAPPIENIYFVYDEIDSPICGTCPFCEGEAYLAEAAQAAHQVENHTEIPLDIPQGLAWCPGCGKAVEAVPEEG</sequence>
<protein>
    <recommendedName>
        <fullName evidence="3">C2H2-type domain-containing protein</fullName>
    </recommendedName>
</protein>
<organism evidence="1 2">
    <name type="scientific">Hymenobacter endophyticus</name>
    <dbReference type="NCBI Taxonomy" id="3076335"/>
    <lineage>
        <taxon>Bacteria</taxon>
        <taxon>Pseudomonadati</taxon>
        <taxon>Bacteroidota</taxon>
        <taxon>Cytophagia</taxon>
        <taxon>Cytophagales</taxon>
        <taxon>Hymenobacteraceae</taxon>
        <taxon>Hymenobacter</taxon>
    </lineage>
</organism>
<dbReference type="EMBL" id="JAWDJT010000012">
    <property type="protein sequence ID" value="MDU0372072.1"/>
    <property type="molecule type" value="Genomic_DNA"/>
</dbReference>
<evidence type="ECO:0008006" key="3">
    <source>
        <dbReference type="Google" id="ProtNLM"/>
    </source>
</evidence>
<comment type="caution">
    <text evidence="1">The sequence shown here is derived from an EMBL/GenBank/DDBJ whole genome shotgun (WGS) entry which is preliminary data.</text>
</comment>
<dbReference type="RefSeq" id="WP_315999525.1">
    <property type="nucleotide sequence ID" value="NZ_JAWDJT010000012.1"/>
</dbReference>
<evidence type="ECO:0000313" key="1">
    <source>
        <dbReference type="EMBL" id="MDU0372072.1"/>
    </source>
</evidence>
<gene>
    <name evidence="1" type="ORF">ROI90_16825</name>
</gene>
<dbReference type="Proteomes" id="UP001250698">
    <property type="component" value="Unassembled WGS sequence"/>
</dbReference>
<reference evidence="1 2" key="1">
    <citation type="submission" date="2023-10" db="EMBL/GenBank/DDBJ databases">
        <title>Hymenobacter endophyticus sp. nov., an isolate from the leaf tissues of wheat.</title>
        <authorList>
            <person name="Dai Y."/>
        </authorList>
    </citation>
    <scope>NUCLEOTIDE SEQUENCE [LARGE SCALE GENOMIC DNA]</scope>
    <source>
        <strain evidence="1 2">ZK17L-C2</strain>
    </source>
</reference>
<evidence type="ECO:0000313" key="2">
    <source>
        <dbReference type="Proteomes" id="UP001250698"/>
    </source>
</evidence>
<proteinExistence type="predicted"/>